<dbReference type="InterPro" id="IPR041413">
    <property type="entry name" value="MLTR_LBD"/>
</dbReference>
<evidence type="ECO:0000259" key="1">
    <source>
        <dbReference type="SMART" id="SM00530"/>
    </source>
</evidence>
<proteinExistence type="predicted"/>
<dbReference type="PANTHER" id="PTHR35010">
    <property type="entry name" value="BLL4672 PROTEIN-RELATED"/>
    <property type="match status" value="1"/>
</dbReference>
<name>A0ABW3QUJ9_9PSEU</name>
<dbReference type="CDD" id="cd00093">
    <property type="entry name" value="HTH_XRE"/>
    <property type="match status" value="1"/>
</dbReference>
<dbReference type="EMBL" id="JBHTLK010000060">
    <property type="protein sequence ID" value="MFD1148295.1"/>
    <property type="molecule type" value="Genomic_DNA"/>
</dbReference>
<keyword evidence="3" id="KW-1185">Reference proteome</keyword>
<evidence type="ECO:0000313" key="2">
    <source>
        <dbReference type="EMBL" id="MFD1148295.1"/>
    </source>
</evidence>
<evidence type="ECO:0000313" key="3">
    <source>
        <dbReference type="Proteomes" id="UP001597168"/>
    </source>
</evidence>
<sequence>MKSSSSSRDELGRFLRSHRERLHPADVGFPTGPRRRSLGLRRDEVAVLAGVSPTWYTYLEQGRDIRPSREVVDSLARVLCLTEDERRYVHTLAYGHVAEPLPLSGESSSADLIKHVVAAAEEHPYPLFGVSRHGDLLAWNPASTRWYDDWDRLPERERNVVVWLLTSPVARLRLPDWEREARDAVAAWRAEAAKWPGDEEFARRAREMAEASPQFRQWWDEQIVRERRSRTCRFRHPELGVRELRLVPLDSPEFDSAGVVLHLAG</sequence>
<dbReference type="SMART" id="SM00530">
    <property type="entry name" value="HTH_XRE"/>
    <property type="match status" value="1"/>
</dbReference>
<protein>
    <submittedName>
        <fullName evidence="2">Helix-turn-helix transcriptional regulator</fullName>
    </submittedName>
</protein>
<organism evidence="2 3">
    <name type="scientific">Saccharothrix hoggarensis</name>
    <dbReference type="NCBI Taxonomy" id="913853"/>
    <lineage>
        <taxon>Bacteria</taxon>
        <taxon>Bacillati</taxon>
        <taxon>Actinomycetota</taxon>
        <taxon>Actinomycetes</taxon>
        <taxon>Pseudonocardiales</taxon>
        <taxon>Pseudonocardiaceae</taxon>
        <taxon>Saccharothrix</taxon>
    </lineage>
</organism>
<gene>
    <name evidence="2" type="ORF">ACFQ3T_14280</name>
</gene>
<dbReference type="SUPFAM" id="SSF47413">
    <property type="entry name" value="lambda repressor-like DNA-binding domains"/>
    <property type="match status" value="1"/>
</dbReference>
<dbReference type="InterPro" id="IPR010982">
    <property type="entry name" value="Lambda_DNA-bd_dom_sf"/>
</dbReference>
<feature type="domain" description="HTH cro/C1-type" evidence="1">
    <location>
        <begin position="14"/>
        <end position="86"/>
    </location>
</feature>
<dbReference type="Gene3D" id="3.30.450.180">
    <property type="match status" value="1"/>
</dbReference>
<reference evidence="3" key="1">
    <citation type="journal article" date="2019" name="Int. J. Syst. Evol. Microbiol.">
        <title>The Global Catalogue of Microorganisms (GCM) 10K type strain sequencing project: providing services to taxonomists for standard genome sequencing and annotation.</title>
        <authorList>
            <consortium name="The Broad Institute Genomics Platform"/>
            <consortium name="The Broad Institute Genome Sequencing Center for Infectious Disease"/>
            <person name="Wu L."/>
            <person name="Ma J."/>
        </authorList>
    </citation>
    <scope>NUCLEOTIDE SEQUENCE [LARGE SCALE GENOMIC DNA]</scope>
    <source>
        <strain evidence="3">CCUG 60214</strain>
    </source>
</reference>
<dbReference type="Pfam" id="PF17765">
    <property type="entry name" value="MLTR_LBD"/>
    <property type="match status" value="1"/>
</dbReference>
<dbReference type="RefSeq" id="WP_380723727.1">
    <property type="nucleotide sequence ID" value="NZ_JBHTLK010000060.1"/>
</dbReference>
<dbReference type="Pfam" id="PF13560">
    <property type="entry name" value="HTH_31"/>
    <property type="match status" value="1"/>
</dbReference>
<dbReference type="Gene3D" id="1.10.260.40">
    <property type="entry name" value="lambda repressor-like DNA-binding domains"/>
    <property type="match status" value="1"/>
</dbReference>
<accession>A0ABW3QUJ9</accession>
<dbReference type="Proteomes" id="UP001597168">
    <property type="component" value="Unassembled WGS sequence"/>
</dbReference>
<dbReference type="InterPro" id="IPR001387">
    <property type="entry name" value="Cro/C1-type_HTH"/>
</dbReference>
<comment type="caution">
    <text evidence="2">The sequence shown here is derived from an EMBL/GenBank/DDBJ whole genome shotgun (WGS) entry which is preliminary data.</text>
</comment>